<comment type="pathway">
    <text evidence="1">Cofactor biosynthesis; molybdopterin biosynthesis.</text>
</comment>
<protein>
    <recommendedName>
        <fullName evidence="4">Molybdopterin synthase catalytic subunit</fullName>
        <ecNumber evidence="3">2.8.1.12</ecNumber>
    </recommendedName>
    <alternativeName>
        <fullName evidence="9">MPT synthase subunit 2</fullName>
    </alternativeName>
    <alternativeName>
        <fullName evidence="7">Molybdenum cofactor biosynthesis protein E</fullName>
    </alternativeName>
    <alternativeName>
        <fullName evidence="8">Molybdopterin-converting factor large subunit</fullName>
    </alternativeName>
    <alternativeName>
        <fullName evidence="10">Molybdopterin-converting factor subunit 2</fullName>
    </alternativeName>
</protein>
<evidence type="ECO:0000256" key="7">
    <source>
        <dbReference type="ARBA" id="ARBA00029745"/>
    </source>
</evidence>
<evidence type="ECO:0000256" key="9">
    <source>
        <dbReference type="ARBA" id="ARBA00030781"/>
    </source>
</evidence>
<dbReference type="Proteomes" id="UP000618926">
    <property type="component" value="Unassembled WGS sequence"/>
</dbReference>
<comment type="subunit">
    <text evidence="6">Heterotetramer of 2 MoaD subunits and 2 MoaE subunits. Also stable as homodimer. The enzyme changes between these two forms during catalysis.</text>
</comment>
<sequence length="127" mass="13735">MVIITDTPIDPTTAYGLLSKGTSGSIVLHYAVVKQDAGNSAPTACIDYRFDAGAIEELEAISAELRQQWQLEDVLLIRREGCLGVGEIISLVAASSPNSEDAFSACRHGIARLKKMSTVHKREQFAE</sequence>
<dbReference type="SUPFAM" id="SSF54690">
    <property type="entry name" value="Molybdopterin synthase subunit MoaE"/>
    <property type="match status" value="1"/>
</dbReference>
<comment type="caution">
    <text evidence="12">The sequence shown here is derived from an EMBL/GenBank/DDBJ whole genome shotgun (WGS) entry which is preliminary data.</text>
</comment>
<dbReference type="PANTHER" id="PTHR23404">
    <property type="entry name" value="MOLYBDOPTERIN SYNTHASE RELATED"/>
    <property type="match status" value="1"/>
</dbReference>
<comment type="similarity">
    <text evidence="2">Belongs to the MoaE family.</text>
</comment>
<organism evidence="12 13">
    <name type="scientific">Geobacter anodireducens</name>
    <dbReference type="NCBI Taxonomy" id="1340425"/>
    <lineage>
        <taxon>Bacteria</taxon>
        <taxon>Pseudomonadati</taxon>
        <taxon>Thermodesulfobacteriota</taxon>
        <taxon>Desulfuromonadia</taxon>
        <taxon>Geobacterales</taxon>
        <taxon>Geobacteraceae</taxon>
        <taxon>Geobacter</taxon>
    </lineage>
</organism>
<dbReference type="EMBL" id="JADBFD010000010">
    <property type="protein sequence ID" value="MBE2888032.1"/>
    <property type="molecule type" value="Genomic_DNA"/>
</dbReference>
<accession>A0ABR9NUU1</accession>
<evidence type="ECO:0000256" key="11">
    <source>
        <dbReference type="ARBA" id="ARBA00049878"/>
    </source>
</evidence>
<evidence type="ECO:0000256" key="2">
    <source>
        <dbReference type="ARBA" id="ARBA00005426"/>
    </source>
</evidence>
<dbReference type="RefSeq" id="WP_192905467.1">
    <property type="nucleotide sequence ID" value="NZ_JADBFD010000010.1"/>
</dbReference>
<keyword evidence="5" id="KW-0501">Molybdenum cofactor biosynthesis</keyword>
<comment type="catalytic activity">
    <reaction evidence="11">
        <text>2 [molybdopterin-synthase sulfur-carrier protein]-C-terminal-Gly-aminoethanethioate + cyclic pyranopterin phosphate + H2O = molybdopterin + 2 [molybdopterin-synthase sulfur-carrier protein]-C-terminal Gly-Gly + 2 H(+)</text>
        <dbReference type="Rhea" id="RHEA:26333"/>
        <dbReference type="Rhea" id="RHEA-COMP:12202"/>
        <dbReference type="Rhea" id="RHEA-COMP:19907"/>
        <dbReference type="ChEBI" id="CHEBI:15377"/>
        <dbReference type="ChEBI" id="CHEBI:15378"/>
        <dbReference type="ChEBI" id="CHEBI:58698"/>
        <dbReference type="ChEBI" id="CHEBI:59648"/>
        <dbReference type="ChEBI" id="CHEBI:90778"/>
        <dbReference type="ChEBI" id="CHEBI:232372"/>
        <dbReference type="EC" id="2.8.1.12"/>
    </reaction>
</comment>
<reference evidence="12 13" key="1">
    <citation type="submission" date="2020-10" db="EMBL/GenBank/DDBJ databases">
        <title>Investigation of anaerobic biodegradation of phenanthrene by a sulfate-dependent Geobacter anodireducens strain PheS2.</title>
        <authorList>
            <person name="Zhang Z."/>
        </authorList>
    </citation>
    <scope>NUCLEOTIDE SEQUENCE [LARGE SCALE GENOMIC DNA]</scope>
    <source>
        <strain evidence="12 13">PheS2</strain>
    </source>
</reference>
<evidence type="ECO:0000313" key="12">
    <source>
        <dbReference type="EMBL" id="MBE2888032.1"/>
    </source>
</evidence>
<dbReference type="InterPro" id="IPR036563">
    <property type="entry name" value="MoaE_sf"/>
</dbReference>
<gene>
    <name evidence="12" type="ORF">IIE05_08625</name>
</gene>
<dbReference type="Pfam" id="PF02391">
    <property type="entry name" value="MoaE"/>
    <property type="match status" value="1"/>
</dbReference>
<evidence type="ECO:0000313" key="13">
    <source>
        <dbReference type="Proteomes" id="UP000618926"/>
    </source>
</evidence>
<dbReference type="InterPro" id="IPR003448">
    <property type="entry name" value="Mopterin_biosynth_MoaE"/>
</dbReference>
<proteinExistence type="inferred from homology"/>
<evidence type="ECO:0000256" key="10">
    <source>
        <dbReference type="ARBA" id="ARBA00032474"/>
    </source>
</evidence>
<dbReference type="EC" id="2.8.1.12" evidence="3"/>
<evidence type="ECO:0000256" key="5">
    <source>
        <dbReference type="ARBA" id="ARBA00023150"/>
    </source>
</evidence>
<evidence type="ECO:0000256" key="6">
    <source>
        <dbReference type="ARBA" id="ARBA00026066"/>
    </source>
</evidence>
<keyword evidence="13" id="KW-1185">Reference proteome</keyword>
<evidence type="ECO:0000256" key="4">
    <source>
        <dbReference type="ARBA" id="ARBA00013858"/>
    </source>
</evidence>
<dbReference type="Gene3D" id="3.90.1170.40">
    <property type="entry name" value="Molybdopterin biosynthesis MoaE subunit"/>
    <property type="match status" value="1"/>
</dbReference>
<evidence type="ECO:0000256" key="1">
    <source>
        <dbReference type="ARBA" id="ARBA00005046"/>
    </source>
</evidence>
<evidence type="ECO:0000256" key="8">
    <source>
        <dbReference type="ARBA" id="ARBA00030407"/>
    </source>
</evidence>
<evidence type="ECO:0000256" key="3">
    <source>
        <dbReference type="ARBA" id="ARBA00011950"/>
    </source>
</evidence>
<name>A0ABR9NUU1_9BACT</name>